<dbReference type="EMBL" id="JADBEB010000001">
    <property type="protein sequence ID" value="MBE1484752.1"/>
    <property type="molecule type" value="Genomic_DNA"/>
</dbReference>
<dbReference type="InterPro" id="IPR029063">
    <property type="entry name" value="SAM-dependent_MTases_sf"/>
</dbReference>
<protein>
    <recommendedName>
        <fullName evidence="3">Class I SAM-dependent methyltransferase</fullName>
    </recommendedName>
</protein>
<organism evidence="1 2">
    <name type="scientific">Plantactinospora soyae</name>
    <dbReference type="NCBI Taxonomy" id="1544732"/>
    <lineage>
        <taxon>Bacteria</taxon>
        <taxon>Bacillati</taxon>
        <taxon>Actinomycetota</taxon>
        <taxon>Actinomycetes</taxon>
        <taxon>Micromonosporales</taxon>
        <taxon>Micromonosporaceae</taxon>
        <taxon>Plantactinospora</taxon>
    </lineage>
</organism>
<evidence type="ECO:0000313" key="2">
    <source>
        <dbReference type="Proteomes" id="UP000649753"/>
    </source>
</evidence>
<proteinExistence type="predicted"/>
<reference evidence="1" key="1">
    <citation type="submission" date="2020-10" db="EMBL/GenBank/DDBJ databases">
        <title>Sequencing the genomes of 1000 actinobacteria strains.</title>
        <authorList>
            <person name="Klenk H.-P."/>
        </authorList>
    </citation>
    <scope>NUCLEOTIDE SEQUENCE</scope>
    <source>
        <strain evidence="1">DSM 46832</strain>
    </source>
</reference>
<sequence length="220" mass="25279">MGLHALRFRLVDSENSWGAKRRQRRAGWLAETFPDLAQMSVIDLGGRVSTWAQSAVRPKHVHVVNLEDAPADVPEWAEVDRGDACALPRHIASRRYDLVFSNSVLEHVGGHERRLRFAETVHALADAHWVQTPYRYFPIEPHWIAPGMQFTPVRLRVAVARRWPLAHTRPDCREKAIQQVLWTELVDRSQMRHYFPHSQIRAERLAGLIKSLIAVQTGRA</sequence>
<comment type="caution">
    <text evidence="1">The sequence shown here is derived from an EMBL/GenBank/DDBJ whole genome shotgun (WGS) entry which is preliminary data.</text>
</comment>
<dbReference type="Gene3D" id="3.40.50.150">
    <property type="entry name" value="Vaccinia Virus protein VP39"/>
    <property type="match status" value="1"/>
</dbReference>
<dbReference type="Proteomes" id="UP000649753">
    <property type="component" value="Unassembled WGS sequence"/>
</dbReference>
<dbReference type="RefSeq" id="WP_192765063.1">
    <property type="nucleotide sequence ID" value="NZ_JADBEB010000001.1"/>
</dbReference>
<dbReference type="SUPFAM" id="SSF53335">
    <property type="entry name" value="S-adenosyl-L-methionine-dependent methyltransferases"/>
    <property type="match status" value="1"/>
</dbReference>
<name>A0A927M0W4_9ACTN</name>
<evidence type="ECO:0000313" key="1">
    <source>
        <dbReference type="EMBL" id="MBE1484752.1"/>
    </source>
</evidence>
<evidence type="ECO:0008006" key="3">
    <source>
        <dbReference type="Google" id="ProtNLM"/>
    </source>
</evidence>
<gene>
    <name evidence="1" type="ORF">H4W31_000390</name>
</gene>
<accession>A0A927M0W4</accession>
<dbReference type="AlphaFoldDB" id="A0A927M0W4"/>
<keyword evidence="2" id="KW-1185">Reference proteome</keyword>